<keyword evidence="6" id="KW-0592">Phosphate transport</keyword>
<dbReference type="CDD" id="cd06261">
    <property type="entry name" value="TM_PBP2"/>
    <property type="match status" value="1"/>
</dbReference>
<feature type="transmembrane region" description="Helical" evidence="5">
    <location>
        <begin position="358"/>
        <end position="379"/>
    </location>
</feature>
<dbReference type="InterPro" id="IPR011864">
    <property type="entry name" value="Phosphate_PstC"/>
</dbReference>
<feature type="transmembrane region" description="Helical" evidence="5">
    <location>
        <begin position="224"/>
        <end position="255"/>
    </location>
</feature>
<dbReference type="AlphaFoldDB" id="A0A418T237"/>
<reference evidence="9" key="1">
    <citation type="submission" date="2018-09" db="EMBL/GenBank/DDBJ databases">
        <title>Acidovorax cavernicola nov. sp. isolated from Gruta de las Maravillas (Aracena, Spain).</title>
        <authorList>
            <person name="Jurado V."/>
            <person name="Gutierrez-Patricio S."/>
            <person name="Gonzalez-Pimentel J.L."/>
            <person name="Miller A.Z."/>
            <person name="Laiz L."/>
            <person name="Saiz-Jimenez C."/>
        </authorList>
    </citation>
    <scope>NUCLEOTIDE SEQUENCE [LARGE SCALE GENOMIC DNA]</scope>
    <source>
        <strain evidence="9">1011MAR3C25</strain>
    </source>
</reference>
<dbReference type="GO" id="GO:0005315">
    <property type="term" value="F:phosphate transmembrane transporter activity"/>
    <property type="evidence" value="ECO:0007669"/>
    <property type="project" value="InterPro"/>
</dbReference>
<keyword evidence="2 5" id="KW-0812">Transmembrane</keyword>
<proteinExistence type="inferred from homology"/>
<keyword evidence="4 5" id="KW-0472">Membrane</keyword>
<dbReference type="GO" id="GO:0005886">
    <property type="term" value="C:plasma membrane"/>
    <property type="evidence" value="ECO:0007669"/>
    <property type="project" value="UniProtKB-SubCell"/>
</dbReference>
<evidence type="ECO:0000256" key="2">
    <source>
        <dbReference type="ARBA" id="ARBA00022692"/>
    </source>
</evidence>
<dbReference type="Pfam" id="PF12501">
    <property type="entry name" value="DUF3708"/>
    <property type="match status" value="1"/>
</dbReference>
<keyword evidence="6" id="KW-0997">Cell inner membrane</keyword>
<evidence type="ECO:0000259" key="7">
    <source>
        <dbReference type="PROSITE" id="PS50928"/>
    </source>
</evidence>
<dbReference type="PROSITE" id="PS50928">
    <property type="entry name" value="ABC_TM1"/>
    <property type="match status" value="1"/>
</dbReference>
<dbReference type="SUPFAM" id="SSF161098">
    <property type="entry name" value="MetI-like"/>
    <property type="match status" value="1"/>
</dbReference>
<dbReference type="RefSeq" id="WP_119746793.1">
    <property type="nucleotide sequence ID" value="NZ_QZCG01000003.1"/>
</dbReference>
<dbReference type="GO" id="GO:0006817">
    <property type="term" value="P:phosphate ion transport"/>
    <property type="evidence" value="ECO:0007669"/>
    <property type="project" value="UniProtKB-KW"/>
</dbReference>
<dbReference type="InterPro" id="IPR035906">
    <property type="entry name" value="MetI-like_sf"/>
</dbReference>
<dbReference type="EMBL" id="QZCG01000003">
    <property type="protein sequence ID" value="RJE87233.1"/>
    <property type="molecule type" value="Genomic_DNA"/>
</dbReference>
<dbReference type="NCBIfam" id="TIGR02138">
    <property type="entry name" value="phosphate_pstC"/>
    <property type="match status" value="1"/>
</dbReference>
<evidence type="ECO:0000313" key="8">
    <source>
        <dbReference type="EMBL" id="RJE87233.1"/>
    </source>
</evidence>
<dbReference type="OrthoDB" id="9785113at2"/>
<evidence type="ECO:0000256" key="5">
    <source>
        <dbReference type="RuleBase" id="RU363032"/>
    </source>
</evidence>
<feature type="transmembrane region" description="Helical" evidence="5">
    <location>
        <begin position="427"/>
        <end position="450"/>
    </location>
</feature>
<keyword evidence="5" id="KW-0813">Transport</keyword>
<feature type="domain" description="ABC transmembrane type-1" evidence="7">
    <location>
        <begin position="230"/>
        <end position="446"/>
    </location>
</feature>
<dbReference type="PANTHER" id="PTHR42727:SF1">
    <property type="entry name" value="PHOSPHATE TRANSPORT SYSTEM PERMEASE"/>
    <property type="match status" value="1"/>
</dbReference>
<evidence type="ECO:0000256" key="6">
    <source>
        <dbReference type="RuleBase" id="RU363054"/>
    </source>
</evidence>
<feature type="transmembrane region" description="Helical" evidence="5">
    <location>
        <begin position="122"/>
        <end position="144"/>
    </location>
</feature>
<dbReference type="InterPro" id="IPR022182">
    <property type="entry name" value="PstC_N"/>
</dbReference>
<dbReference type="Proteomes" id="UP000284202">
    <property type="component" value="Unassembled WGS sequence"/>
</dbReference>
<keyword evidence="6" id="KW-1003">Cell membrane</keyword>
<dbReference type="PANTHER" id="PTHR42727">
    <property type="entry name" value="PHOSPHATE TRANSPORT SYSTEM PERMEASE PROTEIN"/>
    <property type="match status" value="1"/>
</dbReference>
<comment type="function">
    <text evidence="6">Part of the binding-protein-dependent transport system for phosphate; probably responsible for the translocation of the substrate across the membrane.</text>
</comment>
<organism evidence="8 9">
    <name type="scientific">Paracoccus onubensis</name>
    <dbReference type="NCBI Taxonomy" id="1675788"/>
    <lineage>
        <taxon>Bacteria</taxon>
        <taxon>Pseudomonadati</taxon>
        <taxon>Pseudomonadota</taxon>
        <taxon>Alphaproteobacteria</taxon>
        <taxon>Rhodobacterales</taxon>
        <taxon>Paracoccaceae</taxon>
        <taxon>Paracoccus</taxon>
    </lineage>
</organism>
<comment type="subcellular location">
    <subcellularLocation>
        <location evidence="6">Cell inner membrane</location>
        <topology evidence="6">Multi-pass membrane protein</topology>
    </subcellularLocation>
    <subcellularLocation>
        <location evidence="1 5">Cell membrane</location>
        <topology evidence="1 5">Multi-pass membrane protein</topology>
    </subcellularLocation>
</comment>
<feature type="transmembrane region" description="Helical" evidence="5">
    <location>
        <begin position="164"/>
        <end position="187"/>
    </location>
</feature>
<sequence>MTGFAFALLLTAALAGYMMNRQAAVTLRDGGQRLHSLGMFHGLYALLAVLVPAIIIVLLWLVLQSTVINRLVMAGLPDGVLDNLGSGAIQLIKAEIQSISQGRVFGDPEQWKMDAAERMNSLRAASGWLMLLVVAAVSAAALFVTRRSVRAEFRARQAVEGITMGLLISCSLVAIFVTVGIVLSLVFESIRFFQMVPITDFLFGTSWEPQIPIREDQVAAEGAFGWLPVILGTLVITFVAIVVAVPVGLMSAIYLNEFASKRFRAIAKPVLELLAGIPTVVYGFFAILTVAPAIRAWGASLGLPIAPNTALAAGSVMAVMLIPFISSFADDALSAVPRSLRDGSMALGATRAETVTKVLFPAAIPGIVGGVLLAVSRAIGETMIVVMAAGLIAKMTINPLDSVTTVTVQIVTLLIGDTSFDSPKTLAAFALGLMLFIVTLLINIVALRIVRKYRELYD</sequence>
<evidence type="ECO:0000256" key="1">
    <source>
        <dbReference type="ARBA" id="ARBA00004651"/>
    </source>
</evidence>
<feature type="transmembrane region" description="Helical" evidence="5">
    <location>
        <begin position="275"/>
        <end position="297"/>
    </location>
</feature>
<keyword evidence="9" id="KW-1185">Reference proteome</keyword>
<feature type="transmembrane region" description="Helical" evidence="5">
    <location>
        <begin position="39"/>
        <end position="63"/>
    </location>
</feature>
<feature type="transmembrane region" description="Helical" evidence="5">
    <location>
        <begin position="309"/>
        <end position="329"/>
    </location>
</feature>
<dbReference type="InterPro" id="IPR000515">
    <property type="entry name" value="MetI-like"/>
</dbReference>
<comment type="caution">
    <text evidence="8">The sequence shown here is derived from an EMBL/GenBank/DDBJ whole genome shotgun (WGS) entry which is preliminary data.</text>
</comment>
<keyword evidence="3 5" id="KW-1133">Transmembrane helix</keyword>
<dbReference type="Pfam" id="PF00528">
    <property type="entry name" value="BPD_transp_1"/>
    <property type="match status" value="1"/>
</dbReference>
<evidence type="ECO:0000256" key="3">
    <source>
        <dbReference type="ARBA" id="ARBA00022989"/>
    </source>
</evidence>
<dbReference type="Gene3D" id="1.10.3720.10">
    <property type="entry name" value="MetI-like"/>
    <property type="match status" value="1"/>
</dbReference>
<accession>A0A418T237</accession>
<comment type="similarity">
    <text evidence="6">Belongs to the binding-protein-dependent transport system permease family. CysTW subfamily.</text>
</comment>
<name>A0A418T237_9RHOB</name>
<evidence type="ECO:0000256" key="4">
    <source>
        <dbReference type="ARBA" id="ARBA00023136"/>
    </source>
</evidence>
<protein>
    <recommendedName>
        <fullName evidence="6">Phosphate transport system permease protein</fullName>
    </recommendedName>
</protein>
<gene>
    <name evidence="8" type="primary">pstC</name>
    <name evidence="8" type="ORF">D3P04_05670</name>
</gene>
<evidence type="ECO:0000313" key="9">
    <source>
        <dbReference type="Proteomes" id="UP000284202"/>
    </source>
</evidence>